<keyword evidence="10" id="KW-0460">Magnesium</keyword>
<comment type="cofactor">
    <cofactor evidence="2">
        <name>Mg(2+)</name>
        <dbReference type="ChEBI" id="CHEBI:18420"/>
    </cofactor>
</comment>
<dbReference type="PROSITE" id="PS50983">
    <property type="entry name" value="FE_B12_PBP"/>
    <property type="match status" value="1"/>
</dbReference>
<keyword evidence="9" id="KW-0479">Metal-binding</keyword>
<dbReference type="Proteomes" id="UP001189429">
    <property type="component" value="Unassembled WGS sequence"/>
</dbReference>
<evidence type="ECO:0000256" key="8">
    <source>
        <dbReference type="ARBA" id="ARBA00022692"/>
    </source>
</evidence>
<evidence type="ECO:0000256" key="6">
    <source>
        <dbReference type="ARBA" id="ARBA00022676"/>
    </source>
</evidence>
<evidence type="ECO:0000256" key="4">
    <source>
        <dbReference type="ARBA" id="ARBA00004922"/>
    </source>
</evidence>
<keyword evidence="17" id="KW-1185">Reference proteome</keyword>
<evidence type="ECO:0000256" key="10">
    <source>
        <dbReference type="ARBA" id="ARBA00022842"/>
    </source>
</evidence>
<feature type="compositionally biased region" description="Basic and acidic residues" evidence="14">
    <location>
        <begin position="542"/>
        <end position="553"/>
    </location>
</feature>
<feature type="compositionally biased region" description="Basic and acidic residues" evidence="14">
    <location>
        <begin position="454"/>
        <end position="466"/>
    </location>
</feature>
<evidence type="ECO:0000256" key="11">
    <source>
        <dbReference type="ARBA" id="ARBA00022989"/>
    </source>
</evidence>
<feature type="compositionally biased region" description="Acidic residues" evidence="14">
    <location>
        <begin position="490"/>
        <end position="500"/>
    </location>
</feature>
<evidence type="ECO:0000256" key="7">
    <source>
        <dbReference type="ARBA" id="ARBA00022679"/>
    </source>
</evidence>
<gene>
    <name evidence="16" type="ORF">PCOR1329_LOCUS6437</name>
</gene>
<feature type="compositionally biased region" description="Basic and acidic residues" evidence="14">
    <location>
        <begin position="394"/>
        <end position="411"/>
    </location>
</feature>
<keyword evidence="6" id="KW-0328">Glycosyltransferase</keyword>
<evidence type="ECO:0000256" key="12">
    <source>
        <dbReference type="ARBA" id="ARBA00023136"/>
    </source>
</evidence>
<dbReference type="EMBL" id="CAUYUJ010001725">
    <property type="protein sequence ID" value="CAK0797304.1"/>
    <property type="molecule type" value="Genomic_DNA"/>
</dbReference>
<comment type="similarity">
    <text evidence="5">Belongs to the STT3 family.</text>
</comment>
<proteinExistence type="inferred from homology"/>
<evidence type="ECO:0000256" key="13">
    <source>
        <dbReference type="ARBA" id="ARBA00023211"/>
    </source>
</evidence>
<dbReference type="Gene3D" id="3.40.50.1980">
    <property type="entry name" value="Nitrogenase molybdenum iron protein domain"/>
    <property type="match status" value="2"/>
</dbReference>
<evidence type="ECO:0000256" key="1">
    <source>
        <dbReference type="ARBA" id="ARBA00001936"/>
    </source>
</evidence>
<dbReference type="PANTHER" id="PTHR13872">
    <property type="entry name" value="DOLICHYL-DIPHOSPHOOLIGOSACCHARIDE--PROTEIN GLYCOSYLTRANSFERASE SUBUNIT"/>
    <property type="match status" value="1"/>
</dbReference>
<keyword evidence="13" id="KW-0464">Manganese</keyword>
<dbReference type="InterPro" id="IPR003674">
    <property type="entry name" value="Oligo_trans_STT3"/>
</dbReference>
<organism evidence="16 17">
    <name type="scientific">Prorocentrum cordatum</name>
    <dbReference type="NCBI Taxonomy" id="2364126"/>
    <lineage>
        <taxon>Eukaryota</taxon>
        <taxon>Sar</taxon>
        <taxon>Alveolata</taxon>
        <taxon>Dinophyceae</taxon>
        <taxon>Prorocentrales</taxon>
        <taxon>Prorocentraceae</taxon>
        <taxon>Prorocentrum</taxon>
    </lineage>
</organism>
<feature type="compositionally biased region" description="Low complexity" evidence="14">
    <location>
        <begin position="554"/>
        <end position="569"/>
    </location>
</feature>
<evidence type="ECO:0000256" key="9">
    <source>
        <dbReference type="ARBA" id="ARBA00022723"/>
    </source>
</evidence>
<keyword evidence="8" id="KW-0812">Transmembrane</keyword>
<dbReference type="Pfam" id="PF21436">
    <property type="entry name" value="STT3-PglB_core"/>
    <property type="match status" value="1"/>
</dbReference>
<comment type="subcellular location">
    <subcellularLocation>
        <location evidence="3">Endomembrane system</location>
        <topology evidence="3">Multi-pass membrane protein</topology>
    </subcellularLocation>
</comment>
<keyword evidence="11" id="KW-1133">Transmembrane helix</keyword>
<dbReference type="SUPFAM" id="SSF53807">
    <property type="entry name" value="Helical backbone' metal receptor"/>
    <property type="match status" value="1"/>
</dbReference>
<comment type="pathway">
    <text evidence="4">Protein modification; protein glycosylation.</text>
</comment>
<comment type="caution">
    <text evidence="16">The sequence shown here is derived from an EMBL/GenBank/DDBJ whole genome shotgun (WGS) entry which is preliminary data.</text>
</comment>
<evidence type="ECO:0000256" key="3">
    <source>
        <dbReference type="ARBA" id="ARBA00004127"/>
    </source>
</evidence>
<dbReference type="PANTHER" id="PTHR13872:SF1">
    <property type="entry name" value="DOLICHYL-DIPHOSPHOOLIGOSACCHARIDE--PROTEIN GLYCOSYLTRANSFERASE SUBUNIT STT3B"/>
    <property type="match status" value="1"/>
</dbReference>
<dbReference type="InterPro" id="IPR048999">
    <property type="entry name" value="STT3-PglB_core"/>
</dbReference>
<keyword evidence="7" id="KW-0808">Transferase</keyword>
<evidence type="ECO:0000313" key="17">
    <source>
        <dbReference type="Proteomes" id="UP001189429"/>
    </source>
</evidence>
<name>A0ABN9PW74_9DINO</name>
<evidence type="ECO:0000256" key="5">
    <source>
        <dbReference type="ARBA" id="ARBA00010810"/>
    </source>
</evidence>
<feature type="compositionally biased region" description="Low complexity" evidence="14">
    <location>
        <begin position="478"/>
        <end position="489"/>
    </location>
</feature>
<dbReference type="Pfam" id="PF01497">
    <property type="entry name" value="Peripla_BP_2"/>
    <property type="match status" value="1"/>
</dbReference>
<dbReference type="Gene3D" id="3.40.50.12610">
    <property type="match status" value="1"/>
</dbReference>
<feature type="compositionally biased region" description="Low complexity" evidence="14">
    <location>
        <begin position="518"/>
        <end position="530"/>
    </location>
</feature>
<evidence type="ECO:0000313" key="16">
    <source>
        <dbReference type="EMBL" id="CAK0797304.1"/>
    </source>
</evidence>
<dbReference type="InterPro" id="IPR002491">
    <property type="entry name" value="ABC_transptr_periplasmic_BD"/>
</dbReference>
<comment type="cofactor">
    <cofactor evidence="1">
        <name>Mn(2+)</name>
        <dbReference type="ChEBI" id="CHEBI:29035"/>
    </cofactor>
</comment>
<evidence type="ECO:0000259" key="15">
    <source>
        <dbReference type="PROSITE" id="PS50983"/>
    </source>
</evidence>
<protein>
    <recommendedName>
        <fullName evidence="15">Fe/B12 periplasmic-binding domain-containing protein</fullName>
    </recommendedName>
</protein>
<evidence type="ECO:0000256" key="2">
    <source>
        <dbReference type="ARBA" id="ARBA00001946"/>
    </source>
</evidence>
<keyword evidence="12" id="KW-0472">Membrane</keyword>
<feature type="region of interest" description="Disordered" evidence="14">
    <location>
        <begin position="349"/>
        <end position="569"/>
    </location>
</feature>
<feature type="domain" description="Fe/B12 periplasmic-binding" evidence="15">
    <location>
        <begin position="611"/>
        <end position="927"/>
    </location>
</feature>
<reference evidence="16" key="1">
    <citation type="submission" date="2023-10" db="EMBL/GenBank/DDBJ databases">
        <authorList>
            <person name="Chen Y."/>
            <person name="Shah S."/>
            <person name="Dougan E. K."/>
            <person name="Thang M."/>
            <person name="Chan C."/>
        </authorList>
    </citation>
    <scope>NUCLEOTIDE SEQUENCE [LARGE SCALE GENOMIC DNA]</scope>
</reference>
<sequence>MGSIWRCAWRRLRPVLYPRELQDAWAAKERFAANHPLVDRPLRAVVAVLVVLRGLQGLIRPSRDFINLCDETAQGMAANPRIAFKASLQSGEDIIVTDYLDGYNWIRENTPADSRVIAWWDYGYQITGVANRTSVADGNTWNHEHIATLGRILTSEQRKSYNSMRHLADYALVWAGGRGDDMAKSPHLARIGNSVFPDHCGDEDPLCRNFNMYEDGSPTPMMGRSFLYKAVNHQKVDGVALSSKLFQEVHTTKYGLMRVFKVLNVSEESKAWVADPGNRECDAPGSWYCVGQYPPALAPLIAKRRNFAQLEDFNKGRREKSAYTKLIEEEQMGAELLREAEELLSQLEAPSAPGADGARAERKTPASQKRKAKRKAAAAAKDGGGDVAQAQEELPCHSRLVEPVSKADGEKQGTPMQAERQGAGPKREKSPEATPEVVEESSGVATPFEMVVKATDRALEEEKPEVVVEAALRQPEVAGAEASSEGAAPEGDEEESEASSEAEAAQAETPDAHQSTEASPTGGASASAGAKWADITDEPDGEAPHARLSDLRRGPPQQSAAASAPGSDPRGAMLALAGTALLGAAPISAAAYPVTYTNCGVTNTVSAAPTRVITMNQGATEFLLAMGLEGSMVGTAYLDDSIWPKYAAAYSGIPVLSSSYPDEADIVALNPDLIVASYSSAFRALYTTSSGSTRGVFNMSCTGDGSEYGADWTTCRPQLNAMGHGTYLLEDACEDSSLRPDTVSEETVYEELETLGEIFGVDVQPIIDEMKEDFDNAAALVSSSMASAPLKTVWLDCVGRCCAVADGEEEEVYVGAGSGAPNMLMQEAGLTNVFSDEPGNWACVKVSSIVAADPDVIVVVDAAWDSAAEKIQWLYNDAEFCQLDVLKAARFVSIPFSATTLSPRNGPAAYDLAIAAIHVRTGITTPAQESGVGSFNPYYLQKESECGKCPLSMTDVVYTDSGDDDTVSVDCPTTTAPSGEDVASKGARARIADLRASVAVAALVLSQFSCA</sequence>
<evidence type="ECO:0000256" key="14">
    <source>
        <dbReference type="SAM" id="MobiDB-lite"/>
    </source>
</evidence>
<accession>A0ABN9PW74</accession>